<evidence type="ECO:0000256" key="8">
    <source>
        <dbReference type="ARBA" id="ARBA00022691"/>
    </source>
</evidence>
<feature type="domain" description="RRM" evidence="15">
    <location>
        <begin position="375"/>
        <end position="443"/>
    </location>
</feature>
<evidence type="ECO:0000256" key="1">
    <source>
        <dbReference type="ARBA" id="ARBA00004123"/>
    </source>
</evidence>
<comment type="subcellular location">
    <subcellularLocation>
        <location evidence="1">Nucleus</location>
    </subcellularLocation>
</comment>
<feature type="region of interest" description="Disordered" evidence="14">
    <location>
        <begin position="345"/>
        <end position="373"/>
    </location>
</feature>
<dbReference type="InterPro" id="IPR012677">
    <property type="entry name" value="Nucleotide-bd_a/b_plait_sf"/>
</dbReference>
<protein>
    <submittedName>
        <fullName evidence="17">RRM domain-containing protein</fullName>
    </submittedName>
</protein>
<evidence type="ECO:0000256" key="5">
    <source>
        <dbReference type="ARBA" id="ARBA00022603"/>
    </source>
</evidence>
<dbReference type="PROSITE" id="PS50102">
    <property type="entry name" value="RRM"/>
    <property type="match status" value="3"/>
</dbReference>
<dbReference type="SUPFAM" id="SSF53335">
    <property type="entry name" value="S-adenosyl-L-methionine-dependent methyltransferases"/>
    <property type="match status" value="1"/>
</dbReference>
<feature type="compositionally biased region" description="Basic and acidic residues" evidence="14">
    <location>
        <begin position="504"/>
        <end position="514"/>
    </location>
</feature>
<dbReference type="GO" id="GO:0008380">
    <property type="term" value="P:RNA splicing"/>
    <property type="evidence" value="ECO:0007669"/>
    <property type="project" value="UniProtKB-KW"/>
</dbReference>
<comment type="similarity">
    <text evidence="2">Belongs to the methyltransferase superfamily. NTM1 family.</text>
</comment>
<dbReference type="PANTHER" id="PTHR23003">
    <property type="entry name" value="RNA RECOGNITION MOTIF RRM DOMAIN CONTAINING PROTEIN"/>
    <property type="match status" value="1"/>
</dbReference>
<evidence type="ECO:0000256" key="4">
    <source>
        <dbReference type="ARBA" id="ARBA00022553"/>
    </source>
</evidence>
<evidence type="ECO:0000256" key="2">
    <source>
        <dbReference type="ARBA" id="ARBA00009059"/>
    </source>
</evidence>
<dbReference type="CDD" id="cd12337">
    <property type="entry name" value="RRM1_SRSF4_like"/>
    <property type="match status" value="1"/>
</dbReference>
<keyword evidence="5" id="KW-0489">Methyltransferase</keyword>
<dbReference type="InterPro" id="IPR000504">
    <property type="entry name" value="RRM_dom"/>
</dbReference>
<dbReference type="SUPFAM" id="SSF54928">
    <property type="entry name" value="RNA-binding domain, RBD"/>
    <property type="match status" value="2"/>
</dbReference>
<feature type="compositionally biased region" description="Basic residues" evidence="14">
    <location>
        <begin position="455"/>
        <end position="470"/>
    </location>
</feature>
<keyword evidence="4" id="KW-0597">Phosphoprotein</keyword>
<accession>A0A914KP99</accession>
<evidence type="ECO:0000259" key="15">
    <source>
        <dbReference type="PROSITE" id="PS50102"/>
    </source>
</evidence>
<dbReference type="GO" id="GO:0032259">
    <property type="term" value="P:methylation"/>
    <property type="evidence" value="ECO:0007669"/>
    <property type="project" value="UniProtKB-KW"/>
</dbReference>
<feature type="region of interest" description="Disordered" evidence="14">
    <location>
        <begin position="445"/>
        <end position="527"/>
    </location>
</feature>
<dbReference type="GO" id="GO:0005737">
    <property type="term" value="C:cytoplasm"/>
    <property type="evidence" value="ECO:0007669"/>
    <property type="project" value="TreeGrafter"/>
</dbReference>
<dbReference type="GO" id="GO:0008276">
    <property type="term" value="F:protein methyltransferase activity"/>
    <property type="evidence" value="ECO:0007669"/>
    <property type="project" value="UniProtKB-ARBA"/>
</dbReference>
<keyword evidence="6" id="KW-0507">mRNA processing</keyword>
<reference evidence="17" key="1">
    <citation type="submission" date="2022-11" db="UniProtKB">
        <authorList>
            <consortium name="WormBaseParasite"/>
        </authorList>
    </citation>
    <scope>IDENTIFICATION</scope>
</reference>
<keyword evidence="12" id="KW-0539">Nucleus</keyword>
<dbReference type="InterPro" id="IPR008576">
    <property type="entry name" value="MeTrfase_NTM1"/>
</dbReference>
<dbReference type="InterPro" id="IPR035979">
    <property type="entry name" value="RBD_domain_sf"/>
</dbReference>
<comment type="similarity">
    <text evidence="3">Belongs to the splicing factor SR family.</text>
</comment>
<dbReference type="AlphaFoldDB" id="A0A914KP99"/>
<keyword evidence="8" id="KW-0949">S-adenosyl-L-methionine</keyword>
<feature type="compositionally biased region" description="Low complexity" evidence="14">
    <location>
        <begin position="345"/>
        <end position="355"/>
    </location>
</feature>
<keyword evidence="16" id="KW-1185">Reference proteome</keyword>
<sequence>MNEINYEKAYKHWSSVTSNVDGMLGGFEKLHSTDINTSKQLLDYLIKKQLLTKFEHALDCASGIGRITKHLLLPKFNYVDMVDFAETFIEQSEKYIGFEGNSRVQNKFVESLHTFKPNPNHYDFIWIQWVTGQLSDDDLTNFLRRCKKGLTKNGCIIIKDNVTSRDEERIFDECDNSWTRPSNELRPLIEAADLNIVLERKQLFFPKNNFPFPPKSNKEKMTMSRVYIGNLSSRVTDRELEHFFRGFGKIRDVMLKNGFGFVFPPKSNKEKMTMSRVYIGNLSSRVTDRELEHFFRGFGKIRDVMLKNGFGFVEFDDHRDAEDAVYELNGRELCGHRVVVEISHRSQQQQQYRSGMRSRDGRVNGRFPPPRETRHRMRVTNLSTRFSWQDLKDMMRDAGEVTYADAHKRVRNEALVCFATHDDLRRAMDRFQGKEINGRRIKLIDDSYNGGGRRSYTRSRSRSPRSRSRSRSYSNDRRSTSARSRSPPPEPSRSRSTSPVPAKNADDAESIEKRSRSRSASVGSEKN</sequence>
<evidence type="ECO:0000256" key="12">
    <source>
        <dbReference type="ARBA" id="ARBA00023242"/>
    </source>
</evidence>
<evidence type="ECO:0000256" key="13">
    <source>
        <dbReference type="PROSITE-ProRule" id="PRU00176"/>
    </source>
</evidence>
<keyword evidence="7" id="KW-0808">Transferase</keyword>
<evidence type="ECO:0000256" key="3">
    <source>
        <dbReference type="ARBA" id="ARBA00010269"/>
    </source>
</evidence>
<dbReference type="GO" id="GO:0003729">
    <property type="term" value="F:mRNA binding"/>
    <property type="evidence" value="ECO:0007669"/>
    <property type="project" value="TreeGrafter"/>
</dbReference>
<keyword evidence="9" id="KW-0677">Repeat</keyword>
<dbReference type="FunFam" id="3.30.70.330:FF:000028">
    <property type="entry name" value="Putative serine/arginine-rich splicing factor 4"/>
    <property type="match status" value="1"/>
</dbReference>
<dbReference type="CDD" id="cd02440">
    <property type="entry name" value="AdoMet_MTases"/>
    <property type="match status" value="1"/>
</dbReference>
<proteinExistence type="inferred from homology"/>
<dbReference type="GO" id="GO:0006397">
    <property type="term" value="P:mRNA processing"/>
    <property type="evidence" value="ECO:0007669"/>
    <property type="project" value="UniProtKB-KW"/>
</dbReference>
<dbReference type="Gene3D" id="3.30.70.330">
    <property type="match status" value="3"/>
</dbReference>
<dbReference type="Proteomes" id="UP000887563">
    <property type="component" value="Unplaced"/>
</dbReference>
<evidence type="ECO:0000313" key="17">
    <source>
        <dbReference type="WBParaSite" id="Minc3s00064g03246"/>
    </source>
</evidence>
<dbReference type="SMART" id="SM00360">
    <property type="entry name" value="RRM"/>
    <property type="match status" value="3"/>
</dbReference>
<evidence type="ECO:0000256" key="9">
    <source>
        <dbReference type="ARBA" id="ARBA00022737"/>
    </source>
</evidence>
<dbReference type="Gene3D" id="3.40.50.150">
    <property type="entry name" value="Vaccinia Virus protein VP39"/>
    <property type="match status" value="1"/>
</dbReference>
<evidence type="ECO:0000313" key="16">
    <source>
        <dbReference type="Proteomes" id="UP000887563"/>
    </source>
</evidence>
<feature type="domain" description="RRM" evidence="15">
    <location>
        <begin position="224"/>
        <end position="262"/>
    </location>
</feature>
<evidence type="ECO:0000256" key="10">
    <source>
        <dbReference type="ARBA" id="ARBA00022884"/>
    </source>
</evidence>
<evidence type="ECO:0000256" key="6">
    <source>
        <dbReference type="ARBA" id="ARBA00022664"/>
    </source>
</evidence>
<dbReference type="PANTHER" id="PTHR23003:SF51">
    <property type="entry name" value="SERINE-ARGININE PROTEIN 55"/>
    <property type="match status" value="1"/>
</dbReference>
<evidence type="ECO:0000256" key="11">
    <source>
        <dbReference type="ARBA" id="ARBA00023187"/>
    </source>
</evidence>
<keyword evidence="10 13" id="KW-0694">RNA-binding</keyword>
<feature type="compositionally biased region" description="Polar residues" evidence="14">
    <location>
        <begin position="518"/>
        <end position="527"/>
    </location>
</feature>
<organism evidence="16 17">
    <name type="scientific">Meloidogyne incognita</name>
    <name type="common">Southern root-knot nematode worm</name>
    <name type="synonym">Oxyuris incognita</name>
    <dbReference type="NCBI Taxonomy" id="6306"/>
    <lineage>
        <taxon>Eukaryota</taxon>
        <taxon>Metazoa</taxon>
        <taxon>Ecdysozoa</taxon>
        <taxon>Nematoda</taxon>
        <taxon>Chromadorea</taxon>
        <taxon>Rhabditida</taxon>
        <taxon>Tylenchina</taxon>
        <taxon>Tylenchomorpha</taxon>
        <taxon>Tylenchoidea</taxon>
        <taxon>Meloidogynidae</taxon>
        <taxon>Meloidogyninae</taxon>
        <taxon>Meloidogyne</taxon>
        <taxon>Meloidogyne incognita group</taxon>
    </lineage>
</organism>
<dbReference type="GO" id="GO:0005634">
    <property type="term" value="C:nucleus"/>
    <property type="evidence" value="ECO:0007669"/>
    <property type="project" value="UniProtKB-SubCell"/>
</dbReference>
<keyword evidence="11" id="KW-0508">mRNA splicing</keyword>
<name>A0A914KP99_MELIC</name>
<dbReference type="WBParaSite" id="Minc3s00064g03246">
    <property type="protein sequence ID" value="Minc3s00064g03246"/>
    <property type="gene ID" value="Minc3s00064g03246"/>
</dbReference>
<feature type="domain" description="RRM" evidence="15">
    <location>
        <begin position="275"/>
        <end position="345"/>
    </location>
</feature>
<evidence type="ECO:0000256" key="7">
    <source>
        <dbReference type="ARBA" id="ARBA00022679"/>
    </source>
</evidence>
<evidence type="ECO:0000256" key="14">
    <source>
        <dbReference type="SAM" id="MobiDB-lite"/>
    </source>
</evidence>
<dbReference type="Pfam" id="PF05891">
    <property type="entry name" value="Methyltransf_PK"/>
    <property type="match status" value="1"/>
</dbReference>
<dbReference type="Pfam" id="PF00076">
    <property type="entry name" value="RRM_1"/>
    <property type="match status" value="3"/>
</dbReference>
<dbReference type="InterPro" id="IPR050374">
    <property type="entry name" value="RRT5_SRSF_SR"/>
</dbReference>
<dbReference type="InterPro" id="IPR029063">
    <property type="entry name" value="SAM-dependent_MTases_sf"/>
</dbReference>